<gene>
    <name evidence="1" type="ORF">KHLLAP_LOCUS2728</name>
</gene>
<comment type="caution">
    <text evidence="1">The sequence shown here is derived from an EMBL/GenBank/DDBJ whole genome shotgun (WGS) entry which is preliminary data.</text>
</comment>
<name>A0AAI8YEY1_9PEZI</name>
<protein>
    <submittedName>
        <fullName evidence="1">Uu.00g096540.m01.CDS01</fullName>
    </submittedName>
</protein>
<keyword evidence="2" id="KW-1185">Reference proteome</keyword>
<sequence length="313" mass="35778">MAQGPAGNDLNCVYLKFKFNGTTDGGERAVFKLEENVKRHKKTQVNNEDMNLYDYLSFLIKREFEPYTLPPPEKSKSSPPHTLQVGEELHDTELFGFEVDYEKHMISVLWKPTLSLLFGETEYNKWARWVQHQHSGLYAHLRGTTDLNDSEVEPSLMDLEEMPSLIDSEGDDAHDALASLKSSLLAFEIKSAKAELLKTYKSVLLTARRMRFRRCYMKLAGYNRDQKIEEDNIKLDHWLDEHASGSIPAQLDVVLGKDSAEEGYGTFYDGMGMTYKGMSEMEDEGCSYWWTKDMDYDVSEWGNDGGSSEGLGR</sequence>
<accession>A0AAI8YEY1</accession>
<dbReference type="AlphaFoldDB" id="A0AAI8YEY1"/>
<evidence type="ECO:0000313" key="2">
    <source>
        <dbReference type="Proteomes" id="UP001295740"/>
    </source>
</evidence>
<evidence type="ECO:0000313" key="1">
    <source>
        <dbReference type="EMBL" id="CAJ2502260.1"/>
    </source>
</evidence>
<dbReference type="EMBL" id="CAUWAG010000004">
    <property type="protein sequence ID" value="CAJ2502260.1"/>
    <property type="molecule type" value="Genomic_DNA"/>
</dbReference>
<organism evidence="1 2">
    <name type="scientific">Anthostomella pinea</name>
    <dbReference type="NCBI Taxonomy" id="933095"/>
    <lineage>
        <taxon>Eukaryota</taxon>
        <taxon>Fungi</taxon>
        <taxon>Dikarya</taxon>
        <taxon>Ascomycota</taxon>
        <taxon>Pezizomycotina</taxon>
        <taxon>Sordariomycetes</taxon>
        <taxon>Xylariomycetidae</taxon>
        <taxon>Xylariales</taxon>
        <taxon>Xylariaceae</taxon>
        <taxon>Anthostomella</taxon>
    </lineage>
</organism>
<reference evidence="1" key="1">
    <citation type="submission" date="2023-10" db="EMBL/GenBank/DDBJ databases">
        <authorList>
            <person name="Hackl T."/>
        </authorList>
    </citation>
    <scope>NUCLEOTIDE SEQUENCE</scope>
</reference>
<proteinExistence type="predicted"/>
<dbReference type="Proteomes" id="UP001295740">
    <property type="component" value="Unassembled WGS sequence"/>
</dbReference>